<gene>
    <name evidence="1" type="ORF">PIB30_102873</name>
</gene>
<dbReference type="EMBL" id="JASCZI010184483">
    <property type="protein sequence ID" value="MED6190151.1"/>
    <property type="molecule type" value="Genomic_DNA"/>
</dbReference>
<reference evidence="1 2" key="1">
    <citation type="journal article" date="2023" name="Plants (Basel)">
        <title>Bridging the Gap: Combining Genomics and Transcriptomics Approaches to Understand Stylosanthes scabra, an Orphan Legume from the Brazilian Caatinga.</title>
        <authorList>
            <person name="Ferreira-Neto J.R.C."/>
            <person name="da Silva M.D."/>
            <person name="Binneck E."/>
            <person name="de Melo N.F."/>
            <person name="da Silva R.H."/>
            <person name="de Melo A.L.T.M."/>
            <person name="Pandolfi V."/>
            <person name="Bustamante F.O."/>
            <person name="Brasileiro-Vidal A.C."/>
            <person name="Benko-Iseppon A.M."/>
        </authorList>
    </citation>
    <scope>NUCLEOTIDE SEQUENCE [LARGE SCALE GENOMIC DNA]</scope>
    <source>
        <tissue evidence="1">Leaves</tissue>
    </source>
</reference>
<proteinExistence type="predicted"/>
<evidence type="ECO:0000313" key="1">
    <source>
        <dbReference type="EMBL" id="MED6190151.1"/>
    </source>
</evidence>
<sequence length="146" mass="16881">MGSGVICYEYEKCEKFEDFDMKADAELGTFKIRCYHLDNKASIHPLRSVRIDPDLSVRESGTRSAILRRMLARIWTSMLTEDYLRYIEGLRRRHELSPLRQTSFCIRFTKELTDRQPVGHNASSYDPPWSLATAIVKSESLVCLAC</sequence>
<dbReference type="Proteomes" id="UP001341840">
    <property type="component" value="Unassembled WGS sequence"/>
</dbReference>
<evidence type="ECO:0000313" key="2">
    <source>
        <dbReference type="Proteomes" id="UP001341840"/>
    </source>
</evidence>
<comment type="caution">
    <text evidence="1">The sequence shown here is derived from an EMBL/GenBank/DDBJ whole genome shotgun (WGS) entry which is preliminary data.</text>
</comment>
<keyword evidence="2" id="KW-1185">Reference proteome</keyword>
<name>A0ABU6WYM8_9FABA</name>
<accession>A0ABU6WYM8</accession>
<organism evidence="1 2">
    <name type="scientific">Stylosanthes scabra</name>
    <dbReference type="NCBI Taxonomy" id="79078"/>
    <lineage>
        <taxon>Eukaryota</taxon>
        <taxon>Viridiplantae</taxon>
        <taxon>Streptophyta</taxon>
        <taxon>Embryophyta</taxon>
        <taxon>Tracheophyta</taxon>
        <taxon>Spermatophyta</taxon>
        <taxon>Magnoliopsida</taxon>
        <taxon>eudicotyledons</taxon>
        <taxon>Gunneridae</taxon>
        <taxon>Pentapetalae</taxon>
        <taxon>rosids</taxon>
        <taxon>fabids</taxon>
        <taxon>Fabales</taxon>
        <taxon>Fabaceae</taxon>
        <taxon>Papilionoideae</taxon>
        <taxon>50 kb inversion clade</taxon>
        <taxon>dalbergioids sensu lato</taxon>
        <taxon>Dalbergieae</taxon>
        <taxon>Pterocarpus clade</taxon>
        <taxon>Stylosanthes</taxon>
    </lineage>
</organism>
<protein>
    <submittedName>
        <fullName evidence="1">Uncharacterized protein</fullName>
    </submittedName>
</protein>